<keyword evidence="2" id="KW-1185">Reference proteome</keyword>
<proteinExistence type="predicted"/>
<reference evidence="1 2" key="1">
    <citation type="journal article" date="2009" name="Stand. Genomic Sci.">
        <title>Complete genome sequence of Pedobacter heparinus type strain (HIM 762-3).</title>
        <authorList>
            <person name="Han C."/>
            <person name="Spring S."/>
            <person name="Lapidus A."/>
            <person name="Del Rio T.G."/>
            <person name="Tice H."/>
            <person name="Copeland A."/>
            <person name="Cheng J.F."/>
            <person name="Lucas S."/>
            <person name="Chen F."/>
            <person name="Nolan M."/>
            <person name="Bruce D."/>
            <person name="Goodwin L."/>
            <person name="Pitluck S."/>
            <person name="Ivanova N."/>
            <person name="Mavromatis K."/>
            <person name="Mikhailova N."/>
            <person name="Pati A."/>
            <person name="Chen A."/>
            <person name="Palaniappan K."/>
            <person name="Land M."/>
            <person name="Hauser L."/>
            <person name="Chang Y.J."/>
            <person name="Jeffries C.C."/>
            <person name="Saunders E."/>
            <person name="Chertkov O."/>
            <person name="Brettin T."/>
            <person name="Goker M."/>
            <person name="Rohde M."/>
            <person name="Bristow J."/>
            <person name="Eisen J.A."/>
            <person name="Markowitz V."/>
            <person name="Hugenholtz P."/>
            <person name="Kyrpides N.C."/>
            <person name="Klenk H.P."/>
            <person name="Detter J.C."/>
        </authorList>
    </citation>
    <scope>NUCLEOTIDE SEQUENCE [LARGE SCALE GENOMIC DNA]</scope>
    <source>
        <strain evidence="2">ATCC 13125 / DSM 2366 / CIP 104194 / JCM 7457 / NBRC 12017 / NCIMB 9290 / NRRL B-14731 / HIM 762-3</strain>
    </source>
</reference>
<dbReference type="OrthoDB" id="8444443at2"/>
<name>C6XUN2_PEDHD</name>
<organism evidence="1 2">
    <name type="scientific">Pedobacter heparinus (strain ATCC 13125 / DSM 2366 / CIP 104194 / JCM 7457 / NBRC 12017 / NCIMB 9290 / NRRL B-14731 / HIM 762-3)</name>
    <dbReference type="NCBI Taxonomy" id="485917"/>
    <lineage>
        <taxon>Bacteria</taxon>
        <taxon>Pseudomonadati</taxon>
        <taxon>Bacteroidota</taxon>
        <taxon>Sphingobacteriia</taxon>
        <taxon>Sphingobacteriales</taxon>
        <taxon>Sphingobacteriaceae</taxon>
        <taxon>Pedobacter</taxon>
    </lineage>
</organism>
<dbReference type="HOGENOM" id="CLU_243298_0_0_10"/>
<dbReference type="KEGG" id="phe:Phep_1671"/>
<dbReference type="EMBL" id="CP001681">
    <property type="protein sequence ID" value="ACU03882.1"/>
    <property type="molecule type" value="Genomic_DNA"/>
</dbReference>
<dbReference type="RefSeq" id="WP_015807496.1">
    <property type="nucleotide sequence ID" value="NC_013061.1"/>
</dbReference>
<protein>
    <submittedName>
        <fullName evidence="1">Uncharacterized protein</fullName>
    </submittedName>
</protein>
<dbReference type="Proteomes" id="UP000000852">
    <property type="component" value="Chromosome"/>
</dbReference>
<gene>
    <name evidence="1" type="ordered locus">Phep_1671</name>
</gene>
<accession>C6XUN2</accession>
<sequence length="1673" mass="184142">MPESSPLENYLRLIHDLKDQPENKNTSLENLVGLLQKADLNAGNLSVLKNETASVIKENIENSSLLRKFANVKLPDKANEYQVVRREMPLSAIAMPGTETWLGSLASPEKTMGPFKADDGRLYWFDFYKYEKLVKIYVAGDSRPLMLVPVRTGILNARPAMQFNLAKGSIWIRADLFNIKAGTGTYTGLKISGGKLLLNQNQTLSADKMTLPLTTSFSLELELDNSFTASGTGAVGIDARMADLKLPAQVAFNYANNKWTVFRLGTCSWQLYGDQKRFDWIPDSQNTFSADLNRVLIRLKSDVPDFTVNDCKSDFFKLQGTAPSASAAWCLAVAELDIDKPFAIKNNGGIALACNVGLQAIWKGAGNGSDWVSLNRPVLLAEPGLISIREQLADFKLLEEQYTLWNREGDIPVQTKAKLSFLHKKKLEYNSAEEGAENISVLADVQFEIDKPIRADGIAVAPATLDSIYVKYITETASQMMVWDQDMATENKAEKPYQFAIRNAYFITTPPAMVILSGSFDEQNLLKTGNLTILYGLLDLIPTLPHPYTSRTLRKERNIGVYRDVAAYNRSAKCILASVCKWDHDNGLGGLVNVDFKLMYSQLAGLPLFGGSLDDNSGSPGVLGAYGHLTSPESITYSEKYRNGDERRQDIFSLLDLSTNYDLLGISMSFDQRTAFTERYASVQASNQSEVVTVERMQLRAPMALLNGFTLPHISWEPLINLSKPLVSADPPEGLIGFKDNGPATIFTQNDIRSLSIDPKAYMNRFKQNLKPADGIVVSAGETQLTDAERAKLQSSVLFGLPNGKLSLAYLTPYNPDQARMNSRHLDFIQPEFSLTKNTFKLKGGMQFRIAAEKPDNPELPPLLTGLTKQERNLTDPYGNEIDKSILGQTVHDIFNNVFAAGVKDDGVPLTHIDFSGYGASTFSNWLKPLAKYGDVTQVKFDVMRGRVAHEVVQVISVLYPWGITVIRTITLYRRNNAIIFREDSGWIAKSDGLFDFSFRARNKANDKNSVGFFQNPYVFHPGVIEGLFNVHNIREIDGDVMALPYTPEDGDYRVAGNGYVTDTGPASTVPARFIGVTFDADVAIENVTSGLNGKYVTGKQFKGYLQVLPSGVPVPADTFRQLMLNSQNSIGGRVDCAVSLAKSLQLMQLERVEVNASFEKDDETKHVFIVAGKGSVQLPADGSWSVVELDKQSGEVSPVANKQSVPLIRIGERARDKAGFVLYGKSPVSQVAFPDALLNKVTFLRRYGYVQNTGTQKLLLGDPRYDLNNPLAMITEAPLLADSFRLLNSKGPFPNMVNALQIENVVESATDILSTGLSKAINNFPVPDHFEFDVIGKAGDAFRMYIQYKSETKGGTKSGTLVNYVTDSAAGGDKWKNELSNMSIVVDLASFKSLMTISGDFKAKASASPGFDSGNAPQLKLAEPLEKIYQILEFLDNLDPTQPVEAVKKGLQIAMSNAADSWEYKFKASKEIPFVKFPFDPINYNSPTTPLKLDAYFKIGCYFNQPMKIPNTIDQIIPSAGAFLELGADLRVMCVSLAAATVYATGRAEVGLAADLKNPPTLYFKFGFGIELCVGLPVIGSVSVLYMVGVDMSLNTEVLIVGAFIYFRGRAEIFGGIVTVTIQIEAAGKIEKQLGGGPTSCIAMCTFALDISIFWVIDINFSETWQETRQIA</sequence>
<evidence type="ECO:0000313" key="2">
    <source>
        <dbReference type="Proteomes" id="UP000000852"/>
    </source>
</evidence>
<dbReference type="STRING" id="485917.Phep_1671"/>
<dbReference type="eggNOG" id="ENOG5033Q8R">
    <property type="taxonomic scope" value="Bacteria"/>
</dbReference>
<evidence type="ECO:0000313" key="1">
    <source>
        <dbReference type="EMBL" id="ACU03882.1"/>
    </source>
</evidence>